<evidence type="ECO:0000313" key="2">
    <source>
        <dbReference type="Proteomes" id="UP000608522"/>
    </source>
</evidence>
<keyword evidence="2" id="KW-1185">Reference proteome</keyword>
<organism evidence="1 2">
    <name type="scientific">Streptomyces spororaveus</name>
    <dbReference type="NCBI Taxonomy" id="284039"/>
    <lineage>
        <taxon>Bacteria</taxon>
        <taxon>Bacillati</taxon>
        <taxon>Actinomycetota</taxon>
        <taxon>Actinomycetes</taxon>
        <taxon>Kitasatosporales</taxon>
        <taxon>Streptomycetaceae</taxon>
        <taxon>Streptomyces</taxon>
    </lineage>
</organism>
<gene>
    <name evidence="1" type="ORF">Sspor_02580</name>
</gene>
<accession>A0ABQ3T2S9</accession>
<protein>
    <recommendedName>
        <fullName evidence="3">Lipoprotein</fullName>
    </recommendedName>
</protein>
<reference evidence="2" key="1">
    <citation type="submission" date="2023-07" db="EMBL/GenBank/DDBJ databases">
        <title>Whole genome shotgun sequence of Streptomyces spororaveus NBRC 15456.</title>
        <authorList>
            <person name="Komaki H."/>
            <person name="Tamura T."/>
        </authorList>
    </citation>
    <scope>NUCLEOTIDE SEQUENCE [LARGE SCALE GENOMIC DNA]</scope>
    <source>
        <strain evidence="2">NBRC 15456</strain>
    </source>
</reference>
<dbReference type="PROSITE" id="PS51257">
    <property type="entry name" value="PROKAR_LIPOPROTEIN"/>
    <property type="match status" value="1"/>
</dbReference>
<evidence type="ECO:0008006" key="3">
    <source>
        <dbReference type="Google" id="ProtNLM"/>
    </source>
</evidence>
<dbReference type="Proteomes" id="UP000608522">
    <property type="component" value="Unassembled WGS sequence"/>
</dbReference>
<name>A0ABQ3T2S9_9ACTN</name>
<sequence length="211" mass="22254">MNHRSGRVLGMTAAALIGLVGCGSGKPFDGSAPESRSSAVPEYVAAYRAGYTAGKAVYDSSGKGAAVRETVWGGCTRRALQAGSAAEVDRGSWVQGCLNGVANAPEQLPTGPVTKRTTDAEMLERFHIWARAKGGAQQFDHARMLAIVQLTAHDYDVELSTDYSAGSGRPGSESLAQSFVEWWDGDHGRDGTARNVLVLGADGKRLTAQRI</sequence>
<evidence type="ECO:0000313" key="1">
    <source>
        <dbReference type="EMBL" id="GHI74697.1"/>
    </source>
</evidence>
<dbReference type="EMBL" id="BNED01000003">
    <property type="protein sequence ID" value="GHI74697.1"/>
    <property type="molecule type" value="Genomic_DNA"/>
</dbReference>
<comment type="caution">
    <text evidence="1">The sequence shown here is derived from an EMBL/GenBank/DDBJ whole genome shotgun (WGS) entry which is preliminary data.</text>
</comment>
<proteinExistence type="predicted"/>